<dbReference type="PANTHER" id="PTHR31490">
    <property type="entry name" value="GLYCOSYL HYDROLASE"/>
    <property type="match status" value="1"/>
</dbReference>
<feature type="domain" description="GH10" evidence="10">
    <location>
        <begin position="32"/>
        <end position="368"/>
    </location>
</feature>
<keyword evidence="5" id="KW-0732">Signal</keyword>
<dbReference type="SUPFAM" id="SSF51445">
    <property type="entry name" value="(Trans)glycosidases"/>
    <property type="match status" value="1"/>
</dbReference>
<reference evidence="11" key="1">
    <citation type="submission" date="2015-10" db="EMBL/GenBank/DDBJ databases">
        <authorList>
            <person name="Gilbert D.G."/>
        </authorList>
    </citation>
    <scope>NUCLEOTIDE SEQUENCE</scope>
</reference>
<dbReference type="InterPro" id="IPR001000">
    <property type="entry name" value="GH10_dom"/>
</dbReference>
<evidence type="ECO:0000256" key="9">
    <source>
        <dbReference type="ARBA" id="ARBA00023326"/>
    </source>
</evidence>
<dbReference type="AlphaFoldDB" id="A0A160U2E6"/>
<keyword evidence="8 11" id="KW-0326">Glycosidase</keyword>
<evidence type="ECO:0000256" key="6">
    <source>
        <dbReference type="ARBA" id="ARBA00022801"/>
    </source>
</evidence>
<keyword evidence="4 11" id="KW-0858">Xylan degradation</keyword>
<name>A0A160U2E6_9ZZZZ</name>
<keyword evidence="7" id="KW-0119">Carbohydrate metabolism</keyword>
<dbReference type="PROSITE" id="PS51257">
    <property type="entry name" value="PROKAR_LIPOPROTEIN"/>
    <property type="match status" value="1"/>
</dbReference>
<evidence type="ECO:0000256" key="4">
    <source>
        <dbReference type="ARBA" id="ARBA00022651"/>
    </source>
</evidence>
<dbReference type="EMBL" id="CZQD01000048">
    <property type="protein sequence ID" value="CUS57818.1"/>
    <property type="molecule type" value="Genomic_DNA"/>
</dbReference>
<dbReference type="InterPro" id="IPR006311">
    <property type="entry name" value="TAT_signal"/>
</dbReference>
<dbReference type="Pfam" id="PF00331">
    <property type="entry name" value="Glyco_hydro_10"/>
    <property type="match status" value="1"/>
</dbReference>
<evidence type="ECO:0000256" key="7">
    <source>
        <dbReference type="ARBA" id="ARBA00023277"/>
    </source>
</evidence>
<evidence type="ECO:0000256" key="5">
    <source>
        <dbReference type="ARBA" id="ARBA00022729"/>
    </source>
</evidence>
<keyword evidence="9" id="KW-0624">Polysaccharide degradation</keyword>
<evidence type="ECO:0000256" key="8">
    <source>
        <dbReference type="ARBA" id="ARBA00023295"/>
    </source>
</evidence>
<dbReference type="SMART" id="SM00633">
    <property type="entry name" value="Glyco_10"/>
    <property type="match status" value="1"/>
</dbReference>
<dbReference type="InterPro" id="IPR017853">
    <property type="entry name" value="GH"/>
</dbReference>
<proteinExistence type="inferred from homology"/>
<dbReference type="PROSITE" id="PS51760">
    <property type="entry name" value="GH10_2"/>
    <property type="match status" value="1"/>
</dbReference>
<evidence type="ECO:0000259" key="10">
    <source>
        <dbReference type="PROSITE" id="PS51760"/>
    </source>
</evidence>
<evidence type="ECO:0000313" key="11">
    <source>
        <dbReference type="EMBL" id="CUS57818.1"/>
    </source>
</evidence>
<dbReference type="PROSITE" id="PS51318">
    <property type="entry name" value="TAT"/>
    <property type="match status" value="1"/>
</dbReference>
<dbReference type="Gene3D" id="3.20.20.80">
    <property type="entry name" value="Glycosidases"/>
    <property type="match status" value="1"/>
</dbReference>
<gene>
    <name evidence="11" type="ORF">MGWOODY_Hyp1898</name>
</gene>
<evidence type="ECO:0000256" key="2">
    <source>
        <dbReference type="ARBA" id="ARBA00007495"/>
    </source>
</evidence>
<organism evidence="11">
    <name type="scientific">hydrothermal vent metagenome</name>
    <dbReference type="NCBI Taxonomy" id="652676"/>
    <lineage>
        <taxon>unclassified sequences</taxon>
        <taxon>metagenomes</taxon>
        <taxon>ecological metagenomes</taxon>
    </lineage>
</organism>
<dbReference type="PRINTS" id="PR00134">
    <property type="entry name" value="GLHYDRLASE10"/>
</dbReference>
<dbReference type="PANTHER" id="PTHR31490:SF88">
    <property type="entry name" value="BETA-XYLANASE"/>
    <property type="match status" value="1"/>
</dbReference>
<sequence length="373" mass="41325">MSKFTRRHALALMASATGAACTSAGGPAVQLGTGSEPLKDLAAAKGIRFGTAMDVREVSDPAYLDIVLRDCAVIVAENEHKMYTIQPTPDAMNWTSGDTLVAFAKANNLGMRGHTLLWQHPQWLPDWINDSDFANASEAEAVLGGYITAVASRDADFIYSWDVVNETIDPETGDIRETSFTRVMGPDVLEFAFRTARAAAPDATLAYNDYMSWEPSHEKHRTGVLRMLERLKRNGAPIDALGIQSHSNDAPPSAFTPTQQKVWRDFVEEAIGMGLDIYLTEFDVNDSMMAPGIVQRDQEIAAFTRDYLDMMFSYRETKDLLMWGLADSHSWLQGFKPREDGIEKRPTLYDSSYRPKLMRDAVAAALKAAPTRA</sequence>
<comment type="similarity">
    <text evidence="2">Belongs to the glycosyl hydrolase 10 (cellulase F) family.</text>
</comment>
<dbReference type="EC" id="3.2.1.8" evidence="3"/>
<dbReference type="GO" id="GO:0031176">
    <property type="term" value="F:endo-1,4-beta-xylanase activity"/>
    <property type="evidence" value="ECO:0007669"/>
    <property type="project" value="UniProtKB-EC"/>
</dbReference>
<dbReference type="GO" id="GO:0045493">
    <property type="term" value="P:xylan catabolic process"/>
    <property type="evidence" value="ECO:0007669"/>
    <property type="project" value="UniProtKB-KW"/>
</dbReference>
<comment type="catalytic activity">
    <reaction evidence="1">
        <text>Endohydrolysis of (1-&gt;4)-beta-D-xylosidic linkages in xylans.</text>
        <dbReference type="EC" id="3.2.1.8"/>
    </reaction>
</comment>
<dbReference type="InterPro" id="IPR044846">
    <property type="entry name" value="GH10"/>
</dbReference>
<keyword evidence="6 11" id="KW-0378">Hydrolase</keyword>
<protein>
    <recommendedName>
        <fullName evidence="3">endo-1,4-beta-xylanase</fullName>
        <ecNumber evidence="3">3.2.1.8</ecNumber>
    </recommendedName>
</protein>
<evidence type="ECO:0000256" key="3">
    <source>
        <dbReference type="ARBA" id="ARBA00012590"/>
    </source>
</evidence>
<accession>A0A160U2E6</accession>
<evidence type="ECO:0000256" key="1">
    <source>
        <dbReference type="ARBA" id="ARBA00000681"/>
    </source>
</evidence>